<sequence length="223" mass="24806">MQNKWLGLLLFLVFCGGIYAALVIAPPGHEVDKSNSTALSQQTKYMSWFPMPRKLSDFTLSKHTGDAFTNEDLQGKWTLAFVGYTFCPDICPVTLAEINAVYPQLQAAQASSELQVWFLSVDPKRDTVERLNEYIGFFNDEFVASTGPHEQLFPLVRSMGMMYSMSESTDNPNYLVDHSASIVVINPDGNVVGRFKPKHVLGALSISDTEQILADMPILMGSR</sequence>
<organism evidence="6 7">
    <name type="scientific">Glaciecola punicea ACAM 611</name>
    <dbReference type="NCBI Taxonomy" id="1121923"/>
    <lineage>
        <taxon>Bacteria</taxon>
        <taxon>Pseudomonadati</taxon>
        <taxon>Pseudomonadota</taxon>
        <taxon>Gammaproteobacteria</taxon>
        <taxon>Alteromonadales</taxon>
        <taxon>Alteromonadaceae</taxon>
        <taxon>Glaciecola</taxon>
    </lineage>
</organism>
<feature type="disulfide bond" description="Redox-active" evidence="4">
    <location>
        <begin position="87"/>
        <end position="91"/>
    </location>
</feature>
<dbReference type="Pfam" id="PF02630">
    <property type="entry name" value="SCO1-SenC"/>
    <property type="match status" value="1"/>
</dbReference>
<dbReference type="EMBL" id="BAET01000012">
    <property type="protein sequence ID" value="GAB55376.1"/>
    <property type="molecule type" value="Genomic_DNA"/>
</dbReference>
<name>H5TAP9_9ALTE</name>
<protein>
    <submittedName>
        <fullName evidence="6">Protein SCO2 homolog, mitochondrial</fullName>
    </submittedName>
</protein>
<dbReference type="STRING" id="56804.BAE46_06215"/>
<evidence type="ECO:0000259" key="5">
    <source>
        <dbReference type="PROSITE" id="PS51352"/>
    </source>
</evidence>
<dbReference type="RefSeq" id="WP_006004409.1">
    <property type="nucleotide sequence ID" value="NZ_BAET01000012.1"/>
</dbReference>
<dbReference type="AlphaFoldDB" id="H5TAP9"/>
<dbReference type="InterPro" id="IPR036249">
    <property type="entry name" value="Thioredoxin-like_sf"/>
</dbReference>
<feature type="binding site" evidence="3">
    <location>
        <position position="178"/>
    </location>
    <ligand>
        <name>Cu cation</name>
        <dbReference type="ChEBI" id="CHEBI:23378"/>
    </ligand>
</feature>
<reference evidence="6 7" key="1">
    <citation type="journal article" date="2012" name="J. Bacteriol.">
        <title>Genome sequence of proteorhodopsin-containing sea ice bacterium Glaciecola punicea ACAM 611T.</title>
        <authorList>
            <person name="Qin Q.-L."/>
            <person name="Xie B.-B."/>
            <person name="Shu Y.-L."/>
            <person name="Rong J.-C."/>
            <person name="Zhao D.-L."/>
            <person name="Zhang X.-Y."/>
            <person name="Chen X.-L."/>
            <person name="Zhou B.-C."/>
            <person name="Zhanga Y.-Z."/>
        </authorList>
    </citation>
    <scope>NUCLEOTIDE SEQUENCE [LARGE SCALE GENOMIC DNA]</scope>
    <source>
        <strain evidence="6 7">ACAM 611</strain>
    </source>
</reference>
<dbReference type="PANTHER" id="PTHR12151">
    <property type="entry name" value="ELECTRON TRANSPORT PROTIN SCO1/SENC FAMILY MEMBER"/>
    <property type="match status" value="1"/>
</dbReference>
<feature type="binding site" evidence="3">
    <location>
        <position position="91"/>
    </location>
    <ligand>
        <name>Cu cation</name>
        <dbReference type="ChEBI" id="CHEBI:23378"/>
    </ligand>
</feature>
<proteinExistence type="inferred from homology"/>
<evidence type="ECO:0000256" key="2">
    <source>
        <dbReference type="ARBA" id="ARBA00023008"/>
    </source>
</evidence>
<evidence type="ECO:0000313" key="6">
    <source>
        <dbReference type="EMBL" id="GAB55376.1"/>
    </source>
</evidence>
<evidence type="ECO:0000256" key="1">
    <source>
        <dbReference type="ARBA" id="ARBA00010996"/>
    </source>
</evidence>
<feature type="domain" description="Thioredoxin" evidence="5">
    <location>
        <begin position="49"/>
        <end position="218"/>
    </location>
</feature>
<dbReference type="SUPFAM" id="SSF52833">
    <property type="entry name" value="Thioredoxin-like"/>
    <property type="match status" value="1"/>
</dbReference>
<dbReference type="OrthoDB" id="9790194at2"/>
<comment type="similarity">
    <text evidence="1">Belongs to the SCO1/2 family.</text>
</comment>
<dbReference type="eggNOG" id="COG1999">
    <property type="taxonomic scope" value="Bacteria"/>
</dbReference>
<keyword evidence="3" id="KW-0479">Metal-binding</keyword>
<dbReference type="InterPro" id="IPR013766">
    <property type="entry name" value="Thioredoxin_domain"/>
</dbReference>
<dbReference type="GO" id="GO:0046872">
    <property type="term" value="F:metal ion binding"/>
    <property type="evidence" value="ECO:0007669"/>
    <property type="project" value="UniProtKB-KW"/>
</dbReference>
<keyword evidence="2 3" id="KW-0186">Copper</keyword>
<feature type="binding site" evidence="3">
    <location>
        <position position="87"/>
    </location>
    <ligand>
        <name>Cu cation</name>
        <dbReference type="ChEBI" id="CHEBI:23378"/>
    </ligand>
</feature>
<evidence type="ECO:0000256" key="3">
    <source>
        <dbReference type="PIRSR" id="PIRSR603782-1"/>
    </source>
</evidence>
<gene>
    <name evidence="6" type="ORF">GPUN_1252</name>
</gene>
<accession>H5TAP9</accession>
<dbReference type="Proteomes" id="UP000053586">
    <property type="component" value="Unassembled WGS sequence"/>
</dbReference>
<evidence type="ECO:0000256" key="4">
    <source>
        <dbReference type="PIRSR" id="PIRSR603782-2"/>
    </source>
</evidence>
<dbReference type="PANTHER" id="PTHR12151:SF25">
    <property type="entry name" value="LINALOOL DEHYDRATASE_ISOMERASE DOMAIN-CONTAINING PROTEIN"/>
    <property type="match status" value="1"/>
</dbReference>
<keyword evidence="7" id="KW-1185">Reference proteome</keyword>
<dbReference type="InterPro" id="IPR003782">
    <property type="entry name" value="SCO1/SenC"/>
</dbReference>
<keyword evidence="4" id="KW-1015">Disulfide bond</keyword>
<comment type="caution">
    <text evidence="6">The sequence shown here is derived from an EMBL/GenBank/DDBJ whole genome shotgun (WGS) entry which is preliminary data.</text>
</comment>
<dbReference type="PROSITE" id="PS51352">
    <property type="entry name" value="THIOREDOXIN_2"/>
    <property type="match status" value="1"/>
</dbReference>
<dbReference type="CDD" id="cd02968">
    <property type="entry name" value="SCO"/>
    <property type="match status" value="1"/>
</dbReference>
<reference evidence="6 7" key="2">
    <citation type="journal article" date="2017" name="Antonie Van Leeuwenhoek">
        <title>Rhizobium rhizosphaerae sp. nov., a novel species isolated from rice rhizosphere.</title>
        <authorList>
            <person name="Zhao J.J."/>
            <person name="Zhang J."/>
            <person name="Zhang R.J."/>
            <person name="Zhang C.W."/>
            <person name="Yin H.Q."/>
            <person name="Zhang X.X."/>
        </authorList>
    </citation>
    <scope>NUCLEOTIDE SEQUENCE [LARGE SCALE GENOMIC DNA]</scope>
    <source>
        <strain evidence="6 7">ACAM 611</strain>
    </source>
</reference>
<evidence type="ECO:0000313" key="7">
    <source>
        <dbReference type="Proteomes" id="UP000053586"/>
    </source>
</evidence>
<dbReference type="Gene3D" id="3.40.30.10">
    <property type="entry name" value="Glutaredoxin"/>
    <property type="match status" value="1"/>
</dbReference>